<organism evidence="1">
    <name type="scientific">Arundo donax</name>
    <name type="common">Giant reed</name>
    <name type="synonym">Donax arundinaceus</name>
    <dbReference type="NCBI Taxonomy" id="35708"/>
    <lineage>
        <taxon>Eukaryota</taxon>
        <taxon>Viridiplantae</taxon>
        <taxon>Streptophyta</taxon>
        <taxon>Embryophyta</taxon>
        <taxon>Tracheophyta</taxon>
        <taxon>Spermatophyta</taxon>
        <taxon>Magnoliopsida</taxon>
        <taxon>Liliopsida</taxon>
        <taxon>Poales</taxon>
        <taxon>Poaceae</taxon>
        <taxon>PACMAD clade</taxon>
        <taxon>Arundinoideae</taxon>
        <taxon>Arundineae</taxon>
        <taxon>Arundo</taxon>
    </lineage>
</organism>
<reference evidence="1" key="2">
    <citation type="journal article" date="2015" name="Data Brief">
        <title>Shoot transcriptome of the giant reed, Arundo donax.</title>
        <authorList>
            <person name="Barrero R.A."/>
            <person name="Guerrero F.D."/>
            <person name="Moolhuijzen P."/>
            <person name="Goolsby J.A."/>
            <person name="Tidwell J."/>
            <person name="Bellgard S.E."/>
            <person name="Bellgard M.I."/>
        </authorList>
    </citation>
    <scope>NUCLEOTIDE SEQUENCE</scope>
    <source>
        <tissue evidence="1">Shoot tissue taken approximately 20 cm above the soil surface</tissue>
    </source>
</reference>
<sequence>MYFHHKRR</sequence>
<evidence type="ECO:0000313" key="1">
    <source>
        <dbReference type="EMBL" id="JAE11425.1"/>
    </source>
</evidence>
<dbReference type="EMBL" id="GBRH01186471">
    <property type="protein sequence ID" value="JAE11425.1"/>
    <property type="molecule type" value="Transcribed_RNA"/>
</dbReference>
<proteinExistence type="predicted"/>
<name>A0A0A9FEE3_ARUDO</name>
<protein>
    <submittedName>
        <fullName evidence="1">Uncharacterized protein</fullName>
    </submittedName>
</protein>
<reference evidence="1" key="1">
    <citation type="submission" date="2014-09" db="EMBL/GenBank/DDBJ databases">
        <authorList>
            <person name="Magalhaes I.L.F."/>
            <person name="Oliveira U."/>
            <person name="Santos F.R."/>
            <person name="Vidigal T.H.D.A."/>
            <person name="Brescovit A.D."/>
            <person name="Santos A.J."/>
        </authorList>
    </citation>
    <scope>NUCLEOTIDE SEQUENCE</scope>
    <source>
        <tissue evidence="1">Shoot tissue taken approximately 20 cm above the soil surface</tissue>
    </source>
</reference>
<accession>A0A0A9FEE3</accession>